<organism evidence="1 2">
    <name type="scientific">Dermacentor silvarum</name>
    <name type="common">Tick</name>
    <dbReference type="NCBI Taxonomy" id="543639"/>
    <lineage>
        <taxon>Eukaryota</taxon>
        <taxon>Metazoa</taxon>
        <taxon>Ecdysozoa</taxon>
        <taxon>Arthropoda</taxon>
        <taxon>Chelicerata</taxon>
        <taxon>Arachnida</taxon>
        <taxon>Acari</taxon>
        <taxon>Parasitiformes</taxon>
        <taxon>Ixodida</taxon>
        <taxon>Ixodoidea</taxon>
        <taxon>Ixodidae</taxon>
        <taxon>Rhipicephalinae</taxon>
        <taxon>Dermacentor</taxon>
    </lineage>
</organism>
<accession>A0ACB8CTI0</accession>
<comment type="caution">
    <text evidence="1">The sequence shown here is derived from an EMBL/GenBank/DDBJ whole genome shotgun (WGS) entry which is preliminary data.</text>
</comment>
<dbReference type="EMBL" id="CM023474">
    <property type="protein sequence ID" value="KAH7950313.1"/>
    <property type="molecule type" value="Genomic_DNA"/>
</dbReference>
<evidence type="ECO:0000313" key="2">
    <source>
        <dbReference type="Proteomes" id="UP000821865"/>
    </source>
</evidence>
<dbReference type="Proteomes" id="UP000821865">
    <property type="component" value="Chromosome 5"/>
</dbReference>
<reference evidence="1" key="1">
    <citation type="submission" date="2020-05" db="EMBL/GenBank/DDBJ databases">
        <title>Large-scale comparative analyses of tick genomes elucidate their genetic diversity and vector capacities.</title>
        <authorList>
            <person name="Jia N."/>
            <person name="Wang J."/>
            <person name="Shi W."/>
            <person name="Du L."/>
            <person name="Sun Y."/>
            <person name="Zhan W."/>
            <person name="Jiang J."/>
            <person name="Wang Q."/>
            <person name="Zhang B."/>
            <person name="Ji P."/>
            <person name="Sakyi L.B."/>
            <person name="Cui X."/>
            <person name="Yuan T."/>
            <person name="Jiang B."/>
            <person name="Yang W."/>
            <person name="Lam T.T.-Y."/>
            <person name="Chang Q."/>
            <person name="Ding S."/>
            <person name="Wang X."/>
            <person name="Zhu J."/>
            <person name="Ruan X."/>
            <person name="Zhao L."/>
            <person name="Wei J."/>
            <person name="Que T."/>
            <person name="Du C."/>
            <person name="Cheng J."/>
            <person name="Dai P."/>
            <person name="Han X."/>
            <person name="Huang E."/>
            <person name="Gao Y."/>
            <person name="Liu J."/>
            <person name="Shao H."/>
            <person name="Ye R."/>
            <person name="Li L."/>
            <person name="Wei W."/>
            <person name="Wang X."/>
            <person name="Wang C."/>
            <person name="Yang T."/>
            <person name="Huo Q."/>
            <person name="Li W."/>
            <person name="Guo W."/>
            <person name="Chen H."/>
            <person name="Zhou L."/>
            <person name="Ni X."/>
            <person name="Tian J."/>
            <person name="Zhou Y."/>
            <person name="Sheng Y."/>
            <person name="Liu T."/>
            <person name="Pan Y."/>
            <person name="Xia L."/>
            <person name="Li J."/>
            <person name="Zhao F."/>
            <person name="Cao W."/>
        </authorList>
    </citation>
    <scope>NUCLEOTIDE SEQUENCE</scope>
    <source>
        <strain evidence="1">Dsil-2018</strain>
    </source>
</reference>
<protein>
    <submittedName>
        <fullName evidence="1">Uncharacterized protein</fullName>
    </submittedName>
</protein>
<name>A0ACB8CTI0_DERSI</name>
<proteinExistence type="predicted"/>
<keyword evidence="2" id="KW-1185">Reference proteome</keyword>
<sequence>MVDNYLDLEYCGKKLSRLGSYTIITFYQKASAFEESIGISSCDHCSPRRFYWSDVQGGCLCIAYCIAGMLVNPPESNGYDSALMQTYYCSKHIIRMIFYFVYDSVNTAALWSSSQVLSAYIGDKLFVLKGRIESQATRFGCRTGDAQRVQAVRLNLATELELKEEINIWRWPLVISSLCVLLLPCMSVHEGSRPGFITEER</sequence>
<evidence type="ECO:0000313" key="1">
    <source>
        <dbReference type="EMBL" id="KAH7950313.1"/>
    </source>
</evidence>
<gene>
    <name evidence="1" type="ORF">HPB49_022337</name>
</gene>